<name>A0A6A0BFX7_9LACT</name>
<dbReference type="Gene3D" id="3.40.50.2000">
    <property type="entry name" value="Glycogen Phosphorylase B"/>
    <property type="match status" value="2"/>
</dbReference>
<feature type="domain" description="Glucosyltransferase 3-like N-terminal" evidence="2">
    <location>
        <begin position="2"/>
        <end position="128"/>
    </location>
</feature>
<dbReference type="Pfam" id="PF26334">
    <property type="entry name" value="Gtf3_N"/>
    <property type="match status" value="1"/>
</dbReference>
<evidence type="ECO:0000256" key="1">
    <source>
        <dbReference type="ARBA" id="ARBA00022679"/>
    </source>
</evidence>
<evidence type="ECO:0000313" key="5">
    <source>
        <dbReference type="Proteomes" id="UP000480303"/>
    </source>
</evidence>
<protein>
    <recommendedName>
        <fullName evidence="6">Beta-1,6-galactofuranosyltransferase</fullName>
    </recommendedName>
</protein>
<evidence type="ECO:0000259" key="2">
    <source>
        <dbReference type="Pfam" id="PF26334"/>
    </source>
</evidence>
<dbReference type="Proteomes" id="UP000480303">
    <property type="component" value="Unassembled WGS sequence"/>
</dbReference>
<dbReference type="InterPro" id="IPR058591">
    <property type="entry name" value="Gtf3_N"/>
</dbReference>
<accession>A0A6A0BFX7</accession>
<dbReference type="Pfam" id="PF26337">
    <property type="entry name" value="Gtf3_C"/>
    <property type="match status" value="1"/>
</dbReference>
<evidence type="ECO:0000313" key="4">
    <source>
        <dbReference type="EMBL" id="GFH43258.1"/>
    </source>
</evidence>
<dbReference type="InterPro" id="IPR058592">
    <property type="entry name" value="Gtf3_C"/>
</dbReference>
<evidence type="ECO:0008006" key="6">
    <source>
        <dbReference type="Google" id="ProtNLM"/>
    </source>
</evidence>
<sequence length="320" mass="36283">MNYMTHTLEAWMPIGATKPKDDIAKIAAQQNWQILNIDRATQRNVAENLTKELTASDIVVHQFPSYLPLTFEKNFQKAVQKRGATFILLIHDFEPLRITERQKSECEYQLLQNADGIVVHTSEMAEKLALSVPTFILGLFDYLTTEPIPIRNCSENLIFAGTLMKANWLKTFQQPIKVFGTLPRKWSAHALPNTFQIQTILPQDKAPALLPDGIGLVWDSDLSADTQYQAYQKLNSPHKLSLYLAAELPVIVPRFSPFATFITENKLGTSISDLSELPTSFDYDPSMAQKIGQNLRNGDNTKKLLQELKAFYQPKKDSRQ</sequence>
<dbReference type="AlphaFoldDB" id="A0A6A0BFX7"/>
<comment type="caution">
    <text evidence="4">The sequence shown here is derived from an EMBL/GenBank/DDBJ whole genome shotgun (WGS) entry which is preliminary data.</text>
</comment>
<organism evidence="4 5">
    <name type="scientific">Pseudolactococcus hodotermopsidis</name>
    <dbReference type="NCBI Taxonomy" id="2709157"/>
    <lineage>
        <taxon>Bacteria</taxon>
        <taxon>Bacillati</taxon>
        <taxon>Bacillota</taxon>
        <taxon>Bacilli</taxon>
        <taxon>Lactobacillales</taxon>
        <taxon>Streptococcaceae</taxon>
        <taxon>Pseudolactococcus</taxon>
    </lineage>
</organism>
<gene>
    <name evidence="4" type="ORF">Hs30E_18090</name>
</gene>
<keyword evidence="1" id="KW-0808">Transferase</keyword>
<dbReference type="RefSeq" id="WP_172209694.1">
    <property type="nucleotide sequence ID" value="NZ_BLLI01000070.1"/>
</dbReference>
<dbReference type="EMBL" id="BLLI01000070">
    <property type="protein sequence ID" value="GFH43258.1"/>
    <property type="molecule type" value="Genomic_DNA"/>
</dbReference>
<feature type="domain" description="Glucosyltransferase 3-like C-terminal" evidence="3">
    <location>
        <begin position="157"/>
        <end position="307"/>
    </location>
</feature>
<reference evidence="4 5" key="1">
    <citation type="submission" date="2020-02" db="EMBL/GenBank/DDBJ databases">
        <title>Draft genome sequence of Lactococcus sp. Hs30E4-3.</title>
        <authorList>
            <person name="Noda S."/>
            <person name="Yuki M."/>
            <person name="Ohkuma M."/>
        </authorList>
    </citation>
    <scope>NUCLEOTIDE SEQUENCE [LARGE SCALE GENOMIC DNA]</scope>
    <source>
        <strain evidence="4 5">Hs30E4-3</strain>
    </source>
</reference>
<keyword evidence="5" id="KW-1185">Reference proteome</keyword>
<proteinExistence type="predicted"/>
<evidence type="ECO:0000259" key="3">
    <source>
        <dbReference type="Pfam" id="PF26337"/>
    </source>
</evidence>